<evidence type="ECO:0000259" key="1">
    <source>
        <dbReference type="Pfam" id="PF03625"/>
    </source>
</evidence>
<protein>
    <recommendedName>
        <fullName evidence="1">DUF302 domain-containing protein</fullName>
    </recommendedName>
</protein>
<organism evidence="2">
    <name type="scientific">bioreactor metagenome</name>
    <dbReference type="NCBI Taxonomy" id="1076179"/>
    <lineage>
        <taxon>unclassified sequences</taxon>
        <taxon>metagenomes</taxon>
        <taxon>ecological metagenomes</taxon>
    </lineage>
</organism>
<dbReference type="AlphaFoldDB" id="A0A645EJI3"/>
<dbReference type="Pfam" id="PF03625">
    <property type="entry name" value="DUF302"/>
    <property type="match status" value="1"/>
</dbReference>
<feature type="domain" description="DUF302" evidence="1">
    <location>
        <begin position="17"/>
        <end position="64"/>
    </location>
</feature>
<dbReference type="InterPro" id="IPR035923">
    <property type="entry name" value="TT1751-like_sf"/>
</dbReference>
<dbReference type="SUPFAM" id="SSF103247">
    <property type="entry name" value="TT1751-like"/>
    <property type="match status" value="1"/>
</dbReference>
<dbReference type="Gene3D" id="3.30.310.70">
    <property type="entry name" value="TT1751-like domain"/>
    <property type="match status" value="1"/>
</dbReference>
<reference evidence="2" key="1">
    <citation type="submission" date="2019-08" db="EMBL/GenBank/DDBJ databases">
        <authorList>
            <person name="Kucharzyk K."/>
            <person name="Murdoch R.W."/>
            <person name="Higgins S."/>
            <person name="Loffler F."/>
        </authorList>
    </citation>
    <scope>NUCLEOTIDE SEQUENCE</scope>
</reference>
<proteinExistence type="predicted"/>
<accession>A0A645EJI3</accession>
<dbReference type="InterPro" id="IPR005180">
    <property type="entry name" value="DUF302"/>
</dbReference>
<comment type="caution">
    <text evidence="2">The sequence shown here is derived from an EMBL/GenBank/DDBJ whole genome shotgun (WGS) entry which is preliminary data.</text>
</comment>
<gene>
    <name evidence="2" type="ORF">SDC9_149381</name>
</gene>
<name>A0A645EJI3_9ZZZZ</name>
<dbReference type="EMBL" id="VSSQ01048124">
    <property type="protein sequence ID" value="MPN02168.1"/>
    <property type="molecule type" value="Genomic_DNA"/>
</dbReference>
<sequence length="88" mass="9855">MLERTGHDLGKSRRIYEQAEILEFCSASLSRQMMEADPHDIVNCPFTIAIYTLAGNPQTTWVGYRKQSGKSAAALERMLSEIVAEALH</sequence>
<evidence type="ECO:0000313" key="2">
    <source>
        <dbReference type="EMBL" id="MPN02168.1"/>
    </source>
</evidence>